<dbReference type="EMBL" id="JAIWYP010000013">
    <property type="protein sequence ID" value="KAH3721212.1"/>
    <property type="molecule type" value="Genomic_DNA"/>
</dbReference>
<name>A0A9D4CBR3_DREPO</name>
<protein>
    <submittedName>
        <fullName evidence="1">Uncharacterized protein</fullName>
    </submittedName>
</protein>
<reference evidence="1" key="1">
    <citation type="journal article" date="2019" name="bioRxiv">
        <title>The Genome of the Zebra Mussel, Dreissena polymorpha: A Resource for Invasive Species Research.</title>
        <authorList>
            <person name="McCartney M.A."/>
            <person name="Auch B."/>
            <person name="Kono T."/>
            <person name="Mallez S."/>
            <person name="Zhang Y."/>
            <person name="Obille A."/>
            <person name="Becker A."/>
            <person name="Abrahante J.E."/>
            <person name="Garbe J."/>
            <person name="Badalamenti J.P."/>
            <person name="Herman A."/>
            <person name="Mangelson H."/>
            <person name="Liachko I."/>
            <person name="Sullivan S."/>
            <person name="Sone E.D."/>
            <person name="Koren S."/>
            <person name="Silverstein K.A.T."/>
            <person name="Beckman K.B."/>
            <person name="Gohl D.M."/>
        </authorList>
    </citation>
    <scope>NUCLEOTIDE SEQUENCE</scope>
    <source>
        <strain evidence="1">Duluth1</strain>
        <tissue evidence="1">Whole animal</tissue>
    </source>
</reference>
<comment type="caution">
    <text evidence="1">The sequence shown here is derived from an EMBL/GenBank/DDBJ whole genome shotgun (WGS) entry which is preliminary data.</text>
</comment>
<accession>A0A9D4CBR3</accession>
<dbReference type="Proteomes" id="UP000828390">
    <property type="component" value="Unassembled WGS sequence"/>
</dbReference>
<proteinExistence type="predicted"/>
<dbReference type="AlphaFoldDB" id="A0A9D4CBR3"/>
<evidence type="ECO:0000313" key="2">
    <source>
        <dbReference type="Proteomes" id="UP000828390"/>
    </source>
</evidence>
<reference evidence="1" key="2">
    <citation type="submission" date="2020-11" db="EMBL/GenBank/DDBJ databases">
        <authorList>
            <person name="McCartney M.A."/>
            <person name="Auch B."/>
            <person name="Kono T."/>
            <person name="Mallez S."/>
            <person name="Becker A."/>
            <person name="Gohl D.M."/>
            <person name="Silverstein K.A.T."/>
            <person name="Koren S."/>
            <person name="Bechman K.B."/>
            <person name="Herman A."/>
            <person name="Abrahante J.E."/>
            <person name="Garbe J."/>
        </authorList>
    </citation>
    <scope>NUCLEOTIDE SEQUENCE</scope>
    <source>
        <strain evidence="1">Duluth1</strain>
        <tissue evidence="1">Whole animal</tissue>
    </source>
</reference>
<organism evidence="1 2">
    <name type="scientific">Dreissena polymorpha</name>
    <name type="common">Zebra mussel</name>
    <name type="synonym">Mytilus polymorpha</name>
    <dbReference type="NCBI Taxonomy" id="45954"/>
    <lineage>
        <taxon>Eukaryota</taxon>
        <taxon>Metazoa</taxon>
        <taxon>Spiralia</taxon>
        <taxon>Lophotrochozoa</taxon>
        <taxon>Mollusca</taxon>
        <taxon>Bivalvia</taxon>
        <taxon>Autobranchia</taxon>
        <taxon>Heteroconchia</taxon>
        <taxon>Euheterodonta</taxon>
        <taxon>Imparidentia</taxon>
        <taxon>Neoheterodontei</taxon>
        <taxon>Myida</taxon>
        <taxon>Dreissenoidea</taxon>
        <taxon>Dreissenidae</taxon>
        <taxon>Dreissena</taxon>
    </lineage>
</organism>
<gene>
    <name evidence="1" type="ORF">DPMN_064131</name>
</gene>
<sequence length="160" mass="17890">MALLQPQQQQQKQDPIQSQFGTQLNYMLSGELELDAQGQFLSIGVEILGQEFGAKLNESYPQGTATLTLGLHTSLLRGRDYLIYKGPYPHKFRPRKPCFSTATQPLHLNNICQLEGERKRCLNSKTCTHCCFSLNMNCSGSSRSNSAHNSTINSSIDECF</sequence>
<keyword evidence="2" id="KW-1185">Reference proteome</keyword>
<evidence type="ECO:0000313" key="1">
    <source>
        <dbReference type="EMBL" id="KAH3721212.1"/>
    </source>
</evidence>